<gene>
    <name evidence="3" type="ORF">Prubr_24450</name>
</gene>
<keyword evidence="2" id="KW-0812">Transmembrane</keyword>
<feature type="transmembrane region" description="Helical" evidence="2">
    <location>
        <begin position="150"/>
        <end position="173"/>
    </location>
</feature>
<feature type="transmembrane region" description="Helical" evidence="2">
    <location>
        <begin position="67"/>
        <end position="89"/>
    </location>
</feature>
<keyword evidence="2" id="KW-0472">Membrane</keyword>
<evidence type="ECO:0000256" key="2">
    <source>
        <dbReference type="SAM" id="Phobius"/>
    </source>
</evidence>
<dbReference type="Proteomes" id="UP000680866">
    <property type="component" value="Chromosome"/>
</dbReference>
<organism evidence="3 4">
    <name type="scientific">Polymorphospora rubra</name>
    <dbReference type="NCBI Taxonomy" id="338584"/>
    <lineage>
        <taxon>Bacteria</taxon>
        <taxon>Bacillati</taxon>
        <taxon>Actinomycetota</taxon>
        <taxon>Actinomycetes</taxon>
        <taxon>Micromonosporales</taxon>
        <taxon>Micromonosporaceae</taxon>
        <taxon>Polymorphospora</taxon>
    </lineage>
</organism>
<proteinExistence type="predicted"/>
<keyword evidence="2" id="KW-1133">Transmembrane helix</keyword>
<dbReference type="KEGG" id="pry:Prubr_24450"/>
<feature type="compositionally biased region" description="Low complexity" evidence="1">
    <location>
        <begin position="227"/>
        <end position="242"/>
    </location>
</feature>
<dbReference type="EMBL" id="AP023359">
    <property type="protein sequence ID" value="BCJ65424.1"/>
    <property type="molecule type" value="Genomic_DNA"/>
</dbReference>
<evidence type="ECO:0000256" key="1">
    <source>
        <dbReference type="SAM" id="MobiDB-lite"/>
    </source>
</evidence>
<evidence type="ECO:0000313" key="4">
    <source>
        <dbReference type="Proteomes" id="UP000680866"/>
    </source>
</evidence>
<feature type="transmembrane region" description="Helical" evidence="2">
    <location>
        <begin position="26"/>
        <end position="46"/>
    </location>
</feature>
<feature type="transmembrane region" description="Helical" evidence="2">
    <location>
        <begin position="179"/>
        <end position="197"/>
    </location>
</feature>
<feature type="region of interest" description="Disordered" evidence="1">
    <location>
        <begin position="218"/>
        <end position="242"/>
    </location>
</feature>
<reference evidence="3" key="1">
    <citation type="submission" date="2020-08" db="EMBL/GenBank/DDBJ databases">
        <title>Whole genome shotgun sequence of Polymorphospora rubra NBRC 101157.</title>
        <authorList>
            <person name="Komaki H."/>
            <person name="Tamura T."/>
        </authorList>
    </citation>
    <scope>NUCLEOTIDE SEQUENCE</scope>
    <source>
        <strain evidence="3">NBRC 101157</strain>
    </source>
</reference>
<sequence length="242" mass="24670">MPLTGRPSGPYREHALIRRRPIREKLIVVNIELAILLAVAAVWLTAGLVADGLPDAGTARGLRRRTALLVMLAGTGVAAMAGVAAVALSTTDAAADQALRALALPALPAAVVAVATTRRLVRLHRGARAFASAPHTPAPPALRAAAAHPLLAMPLQVAGLLTLPATVTAAGLAELTGPTMLGLVLTVAVLAGATIGVRHSLRHNRLATRAVTVLRTGRVPTGPVPAPVSRRPARSARASGVL</sequence>
<dbReference type="AlphaFoldDB" id="A0A810MY65"/>
<name>A0A810MY65_9ACTN</name>
<protein>
    <submittedName>
        <fullName evidence="3">Uncharacterized protein</fullName>
    </submittedName>
</protein>
<accession>A0A810MY65</accession>
<evidence type="ECO:0000313" key="3">
    <source>
        <dbReference type="EMBL" id="BCJ65424.1"/>
    </source>
</evidence>
<keyword evidence="4" id="KW-1185">Reference proteome</keyword>